<dbReference type="EMBL" id="PPPD01000001">
    <property type="protein sequence ID" value="PNY80776.1"/>
    <property type="molecule type" value="Genomic_DNA"/>
</dbReference>
<dbReference type="Gene3D" id="3.30.700.10">
    <property type="entry name" value="Glycoprotein, Type 4 Pilin"/>
    <property type="match status" value="1"/>
</dbReference>
<sequence>MRRPSRTAKRRAAGFTLLELLLVIAILGIVAGIFSWFLLRSLRQTELRDAGAQLVADLRRARSDAQKSGQVTTLQLDPLKTGYTVRVGAGTPAARELPHRVMVETETGPPQVLYQPPFGTLDDSGVVWRLRSLSYTDLQLYVKVVGITGKVMLSGAAD</sequence>
<gene>
    <name evidence="6" type="primary">gspH</name>
    <name evidence="6" type="ORF">CVO96_04790</name>
</gene>
<dbReference type="OrthoDB" id="68627at2"/>
<keyword evidence="4" id="KW-0998">Cell outer membrane</keyword>
<protein>
    <submittedName>
        <fullName evidence="6">Type II secretion system protein GspH</fullName>
    </submittedName>
</protein>
<evidence type="ECO:0000256" key="1">
    <source>
        <dbReference type="ARBA" id="ARBA00004203"/>
    </source>
</evidence>
<organism evidence="6 7">
    <name type="scientific">Deinococcus koreensis</name>
    <dbReference type="NCBI Taxonomy" id="2054903"/>
    <lineage>
        <taxon>Bacteria</taxon>
        <taxon>Thermotogati</taxon>
        <taxon>Deinococcota</taxon>
        <taxon>Deinococci</taxon>
        <taxon>Deinococcales</taxon>
        <taxon>Deinococcaceae</taxon>
        <taxon>Deinococcus</taxon>
    </lineage>
</organism>
<dbReference type="InterPro" id="IPR045584">
    <property type="entry name" value="Pilin-like"/>
</dbReference>
<evidence type="ECO:0000256" key="3">
    <source>
        <dbReference type="ARBA" id="ARBA00022764"/>
    </source>
</evidence>
<comment type="subcellular location">
    <subcellularLocation>
        <location evidence="1">Cell outer membrane</location>
        <topology evidence="1">Single-pass membrane protein</topology>
    </subcellularLocation>
    <subcellularLocation>
        <location evidence="2">Periplasm</location>
    </subcellularLocation>
</comment>
<proteinExistence type="predicted"/>
<evidence type="ECO:0000313" key="6">
    <source>
        <dbReference type="EMBL" id="PNY80776.1"/>
    </source>
</evidence>
<name>A0A2K3UW72_9DEIO</name>
<accession>A0A2K3UW72</accession>
<keyword evidence="3" id="KW-0574">Periplasm</keyword>
<keyword evidence="7" id="KW-1185">Reference proteome</keyword>
<keyword evidence="5" id="KW-0472">Membrane</keyword>
<keyword evidence="5" id="KW-0812">Transmembrane</keyword>
<evidence type="ECO:0000256" key="4">
    <source>
        <dbReference type="ARBA" id="ARBA00023237"/>
    </source>
</evidence>
<evidence type="ECO:0000256" key="2">
    <source>
        <dbReference type="ARBA" id="ARBA00004418"/>
    </source>
</evidence>
<dbReference type="Pfam" id="PF07963">
    <property type="entry name" value="N_methyl"/>
    <property type="match status" value="1"/>
</dbReference>
<keyword evidence="5" id="KW-1133">Transmembrane helix</keyword>
<feature type="transmembrane region" description="Helical" evidence="5">
    <location>
        <begin position="12"/>
        <end position="39"/>
    </location>
</feature>
<reference evidence="6 7" key="1">
    <citation type="submission" date="2018-01" db="EMBL/GenBank/DDBJ databases">
        <title>Deinococcus koreensis sp. nov., a radiation-resistant bacterium isolated from river water.</title>
        <authorList>
            <person name="Choi A."/>
        </authorList>
    </citation>
    <scope>NUCLEOTIDE SEQUENCE [LARGE SCALE GENOMIC DNA]</scope>
    <source>
        <strain evidence="6 7">SJW1-2</strain>
    </source>
</reference>
<evidence type="ECO:0000256" key="5">
    <source>
        <dbReference type="SAM" id="Phobius"/>
    </source>
</evidence>
<comment type="caution">
    <text evidence="6">The sequence shown here is derived from an EMBL/GenBank/DDBJ whole genome shotgun (WGS) entry which is preliminary data.</text>
</comment>
<dbReference type="AlphaFoldDB" id="A0A2K3UW72"/>
<dbReference type="InterPro" id="IPR012902">
    <property type="entry name" value="N_methyl_site"/>
</dbReference>
<dbReference type="GO" id="GO:0009279">
    <property type="term" value="C:cell outer membrane"/>
    <property type="evidence" value="ECO:0007669"/>
    <property type="project" value="UniProtKB-SubCell"/>
</dbReference>
<dbReference type="SUPFAM" id="SSF54523">
    <property type="entry name" value="Pili subunits"/>
    <property type="match status" value="1"/>
</dbReference>
<dbReference type="NCBIfam" id="TIGR02532">
    <property type="entry name" value="IV_pilin_GFxxxE"/>
    <property type="match status" value="1"/>
</dbReference>
<dbReference type="Proteomes" id="UP000236379">
    <property type="component" value="Unassembled WGS sequence"/>
</dbReference>
<evidence type="ECO:0000313" key="7">
    <source>
        <dbReference type="Proteomes" id="UP000236379"/>
    </source>
</evidence>
<dbReference type="GO" id="GO:0042597">
    <property type="term" value="C:periplasmic space"/>
    <property type="evidence" value="ECO:0007669"/>
    <property type="project" value="UniProtKB-SubCell"/>
</dbReference>
<dbReference type="RefSeq" id="WP_103310940.1">
    <property type="nucleotide sequence ID" value="NZ_PPPD01000001.1"/>
</dbReference>